<dbReference type="InterPro" id="IPR012337">
    <property type="entry name" value="RNaseH-like_sf"/>
</dbReference>
<dbReference type="InterPro" id="IPR047655">
    <property type="entry name" value="Transpos_IS630-like"/>
</dbReference>
<dbReference type="HOGENOM" id="CLU_056788_1_0_1"/>
<dbReference type="InterPro" id="IPR036397">
    <property type="entry name" value="RNaseH_sf"/>
</dbReference>
<dbReference type="NCBIfam" id="NF033545">
    <property type="entry name" value="transpos_IS630"/>
    <property type="match status" value="1"/>
</dbReference>
<gene>
    <name evidence="2" type="ORF">M422DRAFT_190966</name>
</gene>
<protein>
    <submittedName>
        <fullName evidence="2">Unplaced genomic scaffold SPHSTscaffold_259, whole genome shotgun sequence</fullName>
    </submittedName>
</protein>
<evidence type="ECO:0000259" key="1">
    <source>
        <dbReference type="Pfam" id="PF13358"/>
    </source>
</evidence>
<feature type="domain" description="Tc1-like transposase DDE" evidence="1">
    <location>
        <begin position="72"/>
        <end position="208"/>
    </location>
</feature>
<dbReference type="Gene3D" id="3.30.420.10">
    <property type="entry name" value="Ribonuclease H-like superfamily/Ribonuclease H"/>
    <property type="match status" value="1"/>
</dbReference>
<sequence length="251" mass="28859">LQLMLGCLHQTCDYYLDELQQALFDGHNVKASIATIWQALRNSGYTMKKFRMVSALKRADYTLRIGEYQAHQLVFVDESATDRRTTYRGRAWAIRGLRAQRKAFFIRGKRFSLLPALSLHGMISLKIVEGSFTATTFAEFIEELLNQMNPFPGPNSVIVMDNCQIHKRQDNLDMIIERGMRYEFLPPYSPDLNPIEEAFSAIKARLHRDGDLVRTAMASGDDVQIYLQLYNAVWSVTPQDTFGWYSHSGYL</sequence>
<name>A0A0C9UPU8_SPHS4</name>
<dbReference type="InterPro" id="IPR038717">
    <property type="entry name" value="Tc1-like_DDE_dom"/>
</dbReference>
<evidence type="ECO:0000313" key="2">
    <source>
        <dbReference type="EMBL" id="KIJ27476.1"/>
    </source>
</evidence>
<organism evidence="2 3">
    <name type="scientific">Sphaerobolus stellatus (strain SS14)</name>
    <dbReference type="NCBI Taxonomy" id="990650"/>
    <lineage>
        <taxon>Eukaryota</taxon>
        <taxon>Fungi</taxon>
        <taxon>Dikarya</taxon>
        <taxon>Basidiomycota</taxon>
        <taxon>Agaricomycotina</taxon>
        <taxon>Agaricomycetes</taxon>
        <taxon>Phallomycetidae</taxon>
        <taxon>Geastrales</taxon>
        <taxon>Sphaerobolaceae</taxon>
        <taxon>Sphaerobolus</taxon>
    </lineage>
</organism>
<evidence type="ECO:0000313" key="3">
    <source>
        <dbReference type="Proteomes" id="UP000054279"/>
    </source>
</evidence>
<dbReference type="Proteomes" id="UP000054279">
    <property type="component" value="Unassembled WGS sequence"/>
</dbReference>
<reference evidence="2 3" key="1">
    <citation type="submission" date="2014-06" db="EMBL/GenBank/DDBJ databases">
        <title>Evolutionary Origins and Diversification of the Mycorrhizal Mutualists.</title>
        <authorList>
            <consortium name="DOE Joint Genome Institute"/>
            <consortium name="Mycorrhizal Genomics Consortium"/>
            <person name="Kohler A."/>
            <person name="Kuo A."/>
            <person name="Nagy L.G."/>
            <person name="Floudas D."/>
            <person name="Copeland A."/>
            <person name="Barry K.W."/>
            <person name="Cichocki N."/>
            <person name="Veneault-Fourrey C."/>
            <person name="LaButti K."/>
            <person name="Lindquist E.A."/>
            <person name="Lipzen A."/>
            <person name="Lundell T."/>
            <person name="Morin E."/>
            <person name="Murat C."/>
            <person name="Riley R."/>
            <person name="Ohm R."/>
            <person name="Sun H."/>
            <person name="Tunlid A."/>
            <person name="Henrissat B."/>
            <person name="Grigoriev I.V."/>
            <person name="Hibbett D.S."/>
            <person name="Martin F."/>
        </authorList>
    </citation>
    <scope>NUCLEOTIDE SEQUENCE [LARGE SCALE GENOMIC DNA]</scope>
    <source>
        <strain evidence="2 3">SS14</strain>
    </source>
</reference>
<keyword evidence="3" id="KW-1185">Reference proteome</keyword>
<dbReference type="PANTHER" id="PTHR46564:SF1">
    <property type="entry name" value="TRANSPOSASE"/>
    <property type="match status" value="1"/>
</dbReference>
<accession>A0A0C9UPU8</accession>
<dbReference type="AlphaFoldDB" id="A0A0C9UPU8"/>
<dbReference type="OrthoDB" id="2266637at2759"/>
<dbReference type="SUPFAM" id="SSF53098">
    <property type="entry name" value="Ribonuclease H-like"/>
    <property type="match status" value="1"/>
</dbReference>
<dbReference type="PANTHER" id="PTHR46564">
    <property type="entry name" value="TRANSPOSASE"/>
    <property type="match status" value="1"/>
</dbReference>
<dbReference type="GO" id="GO:0003676">
    <property type="term" value="F:nucleic acid binding"/>
    <property type="evidence" value="ECO:0007669"/>
    <property type="project" value="InterPro"/>
</dbReference>
<feature type="non-terminal residue" evidence="2">
    <location>
        <position position="1"/>
    </location>
</feature>
<dbReference type="EMBL" id="KN837334">
    <property type="protein sequence ID" value="KIJ27476.1"/>
    <property type="molecule type" value="Genomic_DNA"/>
</dbReference>
<proteinExistence type="predicted"/>
<dbReference type="Pfam" id="PF13358">
    <property type="entry name" value="DDE_3"/>
    <property type="match status" value="1"/>
</dbReference>